<feature type="transmembrane region" description="Helical" evidence="3">
    <location>
        <begin position="211"/>
        <end position="234"/>
    </location>
</feature>
<accession>A0A8S5QLY2</accession>
<keyword evidence="1" id="KW-0175">Coiled coil</keyword>
<feature type="coiled-coil region" evidence="1">
    <location>
        <begin position="15"/>
        <end position="42"/>
    </location>
</feature>
<name>A0A8S5QLY2_9CAUD</name>
<keyword evidence="3" id="KW-1133">Transmembrane helix</keyword>
<feature type="transmembrane region" description="Helical" evidence="3">
    <location>
        <begin position="159"/>
        <end position="176"/>
    </location>
</feature>
<proteinExistence type="predicted"/>
<feature type="coiled-coil region" evidence="1">
    <location>
        <begin position="79"/>
        <end position="106"/>
    </location>
</feature>
<sequence>MAADGSVVFSVDLDDKDAQKELNKLVKKIDTLNDKIYQKQQDKMPLAKQSAEIAANLDAAKATLDSMHSGKEFFTADSIKAQESTVKSLQKEYDAVTAKVEKMDASIQSDTANLDKMKTKAGELSEKISSTKNGVFGMGEATKKADEYMSRFVNRVKKLALRAFVFTLITRALSVVRDYVWKVIQVNDEAAKAIGRLKGALLTLAQPLLSVIVPAFTALVNILTKVISVIANIVSMLFGTTAKKSEAAAKGLYKEADAIGSVGSAAKEAKGNLASFDEINTISTSSSGGGAAAALADRLSPVFEQFTTDEYKAKIDELTAYLSGALLALGAILCFSGANIPLGIALMAAGAIGLVTLIKENWNAMSDRLRAALTNVLLVLGLFALAIGAILCLSGANIPLGIGLMLAGAAMLGTAVALNWNAVNDKTKNTLSALMMALGMTLLAIGAVLCFSGANLPLGIWLMIAGAASIAASVAMNWNTAPEKTKAAIKSLMGSIGVSLIAIGAVLCFSGANLPLGIGMMIAGGAAIAAASDLDWSALLTKLKEMWQNIKQWWNTSVSKFFTADYWKALGRRIIDGLLSGLKAAWESVKTWVANAVSWFGKKFVEAQNSIAKSNSGRSGGFGTRSGGFGSPSRAPSISRVSAPALARGAVIPPNKEFLAVLGDQKSGTNIETPLATMVEAFKQAMAESGGGTTTVVIQLDGKEIARSTVKNINNMTRAAGKPVLLY</sequence>
<feature type="transmembrane region" description="Helical" evidence="3">
    <location>
        <begin position="433"/>
        <end position="454"/>
    </location>
</feature>
<keyword evidence="3" id="KW-0812">Transmembrane</keyword>
<feature type="transmembrane region" description="Helical" evidence="3">
    <location>
        <begin position="492"/>
        <end position="512"/>
    </location>
</feature>
<feature type="compositionally biased region" description="Gly residues" evidence="2">
    <location>
        <begin position="618"/>
        <end position="630"/>
    </location>
</feature>
<feature type="region of interest" description="Disordered" evidence="2">
    <location>
        <begin position="613"/>
        <end position="634"/>
    </location>
</feature>
<feature type="transmembrane region" description="Helical" evidence="3">
    <location>
        <begin position="344"/>
        <end position="362"/>
    </location>
</feature>
<evidence type="ECO:0000313" key="4">
    <source>
        <dbReference type="EMBL" id="DAE19825.1"/>
    </source>
</evidence>
<evidence type="ECO:0000256" key="1">
    <source>
        <dbReference type="SAM" id="Coils"/>
    </source>
</evidence>
<reference evidence="4" key="1">
    <citation type="journal article" date="2021" name="Proc. Natl. Acad. Sci. U.S.A.">
        <title>A Catalog of Tens of Thousands of Viruses from Human Metagenomes Reveals Hidden Associations with Chronic Diseases.</title>
        <authorList>
            <person name="Tisza M.J."/>
            <person name="Buck C.B."/>
        </authorList>
    </citation>
    <scope>NUCLEOTIDE SEQUENCE</scope>
    <source>
        <strain evidence="4">CtVCm11</strain>
    </source>
</reference>
<evidence type="ECO:0000256" key="2">
    <source>
        <dbReference type="SAM" id="MobiDB-lite"/>
    </source>
</evidence>
<keyword evidence="3" id="KW-0472">Membrane</keyword>
<feature type="transmembrane region" description="Helical" evidence="3">
    <location>
        <begin position="374"/>
        <end position="396"/>
    </location>
</feature>
<organism evidence="4">
    <name type="scientific">Siphoviridae sp. ctVCm11</name>
    <dbReference type="NCBI Taxonomy" id="2826358"/>
    <lineage>
        <taxon>Viruses</taxon>
        <taxon>Duplodnaviria</taxon>
        <taxon>Heunggongvirae</taxon>
        <taxon>Uroviricota</taxon>
        <taxon>Caudoviricetes</taxon>
    </lineage>
</organism>
<feature type="transmembrane region" description="Helical" evidence="3">
    <location>
        <begin position="402"/>
        <end position="421"/>
    </location>
</feature>
<evidence type="ECO:0000256" key="3">
    <source>
        <dbReference type="SAM" id="Phobius"/>
    </source>
</evidence>
<protein>
    <submittedName>
        <fullName evidence="4">Minor tail protein</fullName>
    </submittedName>
</protein>
<feature type="transmembrane region" description="Helical" evidence="3">
    <location>
        <begin position="460"/>
        <end position="480"/>
    </location>
</feature>
<dbReference type="EMBL" id="BK015688">
    <property type="protein sequence ID" value="DAE19825.1"/>
    <property type="molecule type" value="Genomic_DNA"/>
</dbReference>
<feature type="transmembrane region" description="Helical" evidence="3">
    <location>
        <begin position="318"/>
        <end position="338"/>
    </location>
</feature>